<dbReference type="Gene3D" id="2.60.120.1440">
    <property type="match status" value="1"/>
</dbReference>
<protein>
    <recommendedName>
        <fullName evidence="5">FecR family protein</fullName>
    </recommendedName>
</protein>
<name>A0A2V4IDQ8_9PSED</name>
<evidence type="ECO:0000259" key="2">
    <source>
        <dbReference type="Pfam" id="PF16220"/>
    </source>
</evidence>
<proteinExistence type="predicted"/>
<dbReference type="Proteomes" id="UP000247620">
    <property type="component" value="Unassembled WGS sequence"/>
</dbReference>
<dbReference type="PANTHER" id="PTHR30273">
    <property type="entry name" value="PERIPLASMIC SIGNAL SENSOR AND SIGMA FACTOR ACTIVATOR FECR-RELATED"/>
    <property type="match status" value="1"/>
</dbReference>
<gene>
    <name evidence="3" type="ORF">DMX07_22395</name>
</gene>
<dbReference type="EMBL" id="QJRO01000021">
    <property type="protein sequence ID" value="PYB76146.1"/>
    <property type="molecule type" value="Genomic_DNA"/>
</dbReference>
<accession>A0A2V4IDQ8</accession>
<sequence>MSDDHGAQACIETALDWYIELREAHAEDPRRQRWQAWIDESDSHRQAWQRVQALQQRLSGDDGKLLLSAWRATPSAISRRAFAGKLCLLLGGTAGMAYTGQQLAWPSLGADLRTATGEQQRLALDERLTLDLNTATALDIQAQSHGTLIALRRGEVMVDSRQMLPSLTQVRSGQALIQADQARFAVRALDDQPTRISVYRGQVGVVLADGEHRVAAGEQLLLTRHHLERRPLPLASDAWTRGLLISAGMPLGEFVQELDRYRPGILRCDPRIAQLRISGSFDLHQPEQVLATLGQVLPVQVRYRSRYWATLVPTA</sequence>
<dbReference type="Pfam" id="PF16220">
    <property type="entry name" value="DUF4880"/>
    <property type="match status" value="1"/>
</dbReference>
<evidence type="ECO:0000259" key="1">
    <source>
        <dbReference type="Pfam" id="PF04773"/>
    </source>
</evidence>
<evidence type="ECO:0000313" key="3">
    <source>
        <dbReference type="EMBL" id="PYB76146.1"/>
    </source>
</evidence>
<dbReference type="PANTHER" id="PTHR30273:SF2">
    <property type="entry name" value="PROTEIN FECR"/>
    <property type="match status" value="1"/>
</dbReference>
<dbReference type="RefSeq" id="WP_110703657.1">
    <property type="nucleotide sequence ID" value="NZ_CP151184.1"/>
</dbReference>
<feature type="domain" description="FecR protein" evidence="1">
    <location>
        <begin position="111"/>
        <end position="203"/>
    </location>
</feature>
<organism evidence="3 4">
    <name type="scientific">Pseudomonas soli</name>
    <dbReference type="NCBI Taxonomy" id="1306993"/>
    <lineage>
        <taxon>Bacteria</taxon>
        <taxon>Pseudomonadati</taxon>
        <taxon>Pseudomonadota</taxon>
        <taxon>Gammaproteobacteria</taxon>
        <taxon>Pseudomonadales</taxon>
        <taxon>Pseudomonadaceae</taxon>
        <taxon>Pseudomonas</taxon>
    </lineage>
</organism>
<evidence type="ECO:0008006" key="5">
    <source>
        <dbReference type="Google" id="ProtNLM"/>
    </source>
</evidence>
<dbReference type="InterPro" id="IPR012373">
    <property type="entry name" value="Ferrdict_sens_TM"/>
</dbReference>
<dbReference type="Pfam" id="PF04773">
    <property type="entry name" value="FecR"/>
    <property type="match status" value="1"/>
</dbReference>
<evidence type="ECO:0000313" key="4">
    <source>
        <dbReference type="Proteomes" id="UP000247620"/>
    </source>
</evidence>
<dbReference type="InterPro" id="IPR006860">
    <property type="entry name" value="FecR"/>
</dbReference>
<comment type="caution">
    <text evidence="3">The sequence shown here is derived from an EMBL/GenBank/DDBJ whole genome shotgun (WGS) entry which is preliminary data.</text>
</comment>
<dbReference type="PIRSF" id="PIRSF018266">
    <property type="entry name" value="FecR"/>
    <property type="match status" value="1"/>
</dbReference>
<reference evidence="3 4" key="1">
    <citation type="submission" date="2018-06" db="EMBL/GenBank/DDBJ databases">
        <title>Pseudomonas diversity within urban Lake Michigan freshwaters.</title>
        <authorList>
            <person name="Batrich M."/>
            <person name="Hatzopoulos T."/>
            <person name="Putonti C."/>
        </authorList>
    </citation>
    <scope>NUCLEOTIDE SEQUENCE [LARGE SCALE GENOMIC DNA]</scope>
    <source>
        <strain evidence="3 4">LBp-160603</strain>
    </source>
</reference>
<feature type="domain" description="FecR N-terminal" evidence="2">
    <location>
        <begin position="13"/>
        <end position="54"/>
    </location>
</feature>
<dbReference type="GO" id="GO:0016989">
    <property type="term" value="F:sigma factor antagonist activity"/>
    <property type="evidence" value="ECO:0007669"/>
    <property type="project" value="TreeGrafter"/>
</dbReference>
<dbReference type="AlphaFoldDB" id="A0A2V4IDQ8"/>
<dbReference type="InterPro" id="IPR032623">
    <property type="entry name" value="FecR_N"/>
</dbReference>